<reference evidence="1 2" key="2">
    <citation type="submission" date="2014-03" db="EMBL/GenBank/DDBJ databases">
        <title>The Genome Sequence of Anncaliia algerae insect isolate PRA339.</title>
        <authorList>
            <consortium name="The Broad Institute Genome Sequencing Platform"/>
            <consortium name="The Broad Institute Genome Sequencing Center for Infectious Disease"/>
            <person name="Cuomo C."/>
            <person name="Becnel J."/>
            <person name="Sanscrainte N."/>
            <person name="Walker B."/>
            <person name="Young S.K."/>
            <person name="Zeng Q."/>
            <person name="Gargeya S."/>
            <person name="Fitzgerald M."/>
            <person name="Haas B."/>
            <person name="Abouelleil A."/>
            <person name="Alvarado L."/>
            <person name="Arachchi H.M."/>
            <person name="Berlin A.M."/>
            <person name="Chapman S.B."/>
            <person name="Dewar J."/>
            <person name="Goldberg J."/>
            <person name="Griggs A."/>
            <person name="Gujja S."/>
            <person name="Hansen M."/>
            <person name="Howarth C."/>
            <person name="Imamovic A."/>
            <person name="Larimer J."/>
            <person name="McCowan C."/>
            <person name="Murphy C."/>
            <person name="Neiman D."/>
            <person name="Pearson M."/>
            <person name="Priest M."/>
            <person name="Roberts A."/>
            <person name="Saif S."/>
            <person name="Shea T."/>
            <person name="Sisk P."/>
            <person name="Sykes S."/>
            <person name="Wortman J."/>
            <person name="Nusbaum C."/>
            <person name="Birren B."/>
        </authorList>
    </citation>
    <scope>NUCLEOTIDE SEQUENCE [LARGE SCALE GENOMIC DNA]</scope>
    <source>
        <strain evidence="1 2">PRA339</strain>
    </source>
</reference>
<dbReference type="HOGENOM" id="CLU_2621549_0_0_1"/>
<dbReference type="Proteomes" id="UP000030655">
    <property type="component" value="Unassembled WGS sequence"/>
</dbReference>
<dbReference type="VEuPathDB" id="MicrosporidiaDB:H312_00996"/>
<keyword evidence="2" id="KW-1185">Reference proteome</keyword>
<organism evidence="1 2">
    <name type="scientific">Anncaliia algerae PRA339</name>
    <dbReference type="NCBI Taxonomy" id="1288291"/>
    <lineage>
        <taxon>Eukaryota</taxon>
        <taxon>Fungi</taxon>
        <taxon>Fungi incertae sedis</taxon>
        <taxon>Microsporidia</taxon>
        <taxon>Tubulinosematoidea</taxon>
        <taxon>Tubulinosematidae</taxon>
        <taxon>Anncaliia</taxon>
    </lineage>
</organism>
<evidence type="ECO:0000313" key="1">
    <source>
        <dbReference type="EMBL" id="KCZ81543.1"/>
    </source>
</evidence>
<dbReference type="AlphaFoldDB" id="A0A059F2T0"/>
<protein>
    <recommendedName>
        <fullName evidence="3">Transcription factor CBF/NF-Y/archaeal histone domain-containing protein</fullName>
    </recommendedName>
</protein>
<name>A0A059F2T0_9MICR</name>
<evidence type="ECO:0000313" key="2">
    <source>
        <dbReference type="Proteomes" id="UP000030655"/>
    </source>
</evidence>
<dbReference type="EMBL" id="KK365140">
    <property type="protein sequence ID" value="KCZ81543.1"/>
    <property type="molecule type" value="Genomic_DNA"/>
</dbReference>
<reference evidence="2" key="1">
    <citation type="submission" date="2013-02" db="EMBL/GenBank/DDBJ databases">
        <authorList>
            <consortium name="The Broad Institute Genome Sequencing Platform"/>
            <person name="Cuomo C."/>
            <person name="Becnel J."/>
            <person name="Sanscrainte N."/>
            <person name="Walker B."/>
            <person name="Young S.K."/>
            <person name="Zeng Q."/>
            <person name="Gargeya S."/>
            <person name="Fitzgerald M."/>
            <person name="Haas B."/>
            <person name="Abouelleil A."/>
            <person name="Alvarado L."/>
            <person name="Arachchi H.M."/>
            <person name="Berlin A.M."/>
            <person name="Chapman S.B."/>
            <person name="Dewar J."/>
            <person name="Goldberg J."/>
            <person name="Griggs A."/>
            <person name="Gujja S."/>
            <person name="Hansen M."/>
            <person name="Howarth C."/>
            <person name="Imamovic A."/>
            <person name="Larimer J."/>
            <person name="McCowan C."/>
            <person name="Murphy C."/>
            <person name="Neiman D."/>
            <person name="Pearson M."/>
            <person name="Priest M."/>
            <person name="Roberts A."/>
            <person name="Saif S."/>
            <person name="Shea T."/>
            <person name="Sisk P."/>
            <person name="Sykes S."/>
            <person name="Wortman J."/>
            <person name="Nusbaum C."/>
            <person name="Birren B."/>
        </authorList>
    </citation>
    <scope>NUCLEOTIDE SEQUENCE [LARGE SCALE GENOMIC DNA]</scope>
    <source>
        <strain evidence="2">PRA339</strain>
    </source>
</reference>
<sequence>MKKNYNNFFFANSAMRSLVKSINEDINVQKGVDDFLSKCSVLSVSFLATIVKNSKKKNIQSDEESIFKSVLEGIGYKE</sequence>
<evidence type="ECO:0008006" key="3">
    <source>
        <dbReference type="Google" id="ProtNLM"/>
    </source>
</evidence>
<gene>
    <name evidence="1" type="ORF">H312_00996</name>
</gene>
<proteinExistence type="predicted"/>
<accession>A0A059F2T0</accession>